<dbReference type="SUPFAM" id="SSF52058">
    <property type="entry name" value="L domain-like"/>
    <property type="match status" value="1"/>
</dbReference>
<dbReference type="PANTHER" id="PTHR45661">
    <property type="entry name" value="SURFACE ANTIGEN"/>
    <property type="match status" value="1"/>
</dbReference>
<evidence type="ECO:0000313" key="3">
    <source>
        <dbReference type="Proteomes" id="UP000264880"/>
    </source>
</evidence>
<dbReference type="Gene3D" id="3.80.10.10">
    <property type="entry name" value="Ribonuclease Inhibitor"/>
    <property type="match status" value="2"/>
</dbReference>
<gene>
    <name evidence="2" type="ORF">BHAMNSH16_04675</name>
</gene>
<dbReference type="EMBL" id="CP019914">
    <property type="protein sequence ID" value="ASJ22770.1"/>
    <property type="molecule type" value="Genomic_DNA"/>
</dbReference>
<dbReference type="PROSITE" id="PS51257">
    <property type="entry name" value="PROKAR_LIPOPROTEIN"/>
    <property type="match status" value="1"/>
</dbReference>
<dbReference type="PANTHER" id="PTHR45661:SF3">
    <property type="entry name" value="IG-LIKE DOMAIN-CONTAINING PROTEIN"/>
    <property type="match status" value="1"/>
</dbReference>
<evidence type="ECO:0000313" key="2">
    <source>
        <dbReference type="EMBL" id="ASJ22770.1"/>
    </source>
</evidence>
<organism evidence="2 3">
    <name type="scientific">Brachyspira hampsonii</name>
    <dbReference type="NCBI Taxonomy" id="1287055"/>
    <lineage>
        <taxon>Bacteria</taxon>
        <taxon>Pseudomonadati</taxon>
        <taxon>Spirochaetota</taxon>
        <taxon>Spirochaetia</taxon>
        <taxon>Brachyspirales</taxon>
        <taxon>Brachyspiraceae</taxon>
        <taxon>Brachyspira</taxon>
    </lineage>
</organism>
<evidence type="ECO:0000256" key="1">
    <source>
        <dbReference type="SAM" id="SignalP"/>
    </source>
</evidence>
<dbReference type="InterPro" id="IPR026906">
    <property type="entry name" value="LRR_5"/>
</dbReference>
<sequence>MMFKIKLFFIYILFLISCSNYKATSPFNIDNNNQNISASIPENIDEDYIIKADTQETEIENKMQEYFNKYGYYVIFLQDTGDNIDKNSTIETINKIIEKTEYSKYGVALDISRTTVTEIKDNAFKDNNNIIAIKLPETIKTIGISAFENCSILSEINFPSSIESIKTSSFNKCIKLIKADLSKTKITSIENKVFYNCISLNSVVLPDTLTIINIESFAYCYSLNDINFTSKLTYILPSAFISCKSLTKISLPSSLKYIYGYSFGDCSSLSDVEYLGDNVNNIQIKNGNVFDGYVENSKPKNLHLPNASSDSSWESFLNYTWEKDKIFYGKNMS</sequence>
<keyword evidence="3" id="KW-1185">Reference proteome</keyword>
<name>A0AAC9XLI5_9SPIR</name>
<feature type="signal peptide" evidence="1">
    <location>
        <begin position="1"/>
        <end position="22"/>
    </location>
</feature>
<dbReference type="Pfam" id="PF13306">
    <property type="entry name" value="LRR_5"/>
    <property type="match status" value="1"/>
</dbReference>
<keyword evidence="1" id="KW-0732">Signal</keyword>
<dbReference type="Gene3D" id="3.40.50.12480">
    <property type="match status" value="1"/>
</dbReference>
<dbReference type="AlphaFoldDB" id="A0AAC9XLI5"/>
<proteinExistence type="predicted"/>
<protein>
    <submittedName>
        <fullName evidence="2">Uncharacterized protein</fullName>
    </submittedName>
</protein>
<feature type="chain" id="PRO_5041965370" evidence="1">
    <location>
        <begin position="23"/>
        <end position="333"/>
    </location>
</feature>
<accession>A0AAC9XLI5</accession>
<dbReference type="InterPro" id="IPR032675">
    <property type="entry name" value="LRR_dom_sf"/>
</dbReference>
<dbReference type="Proteomes" id="UP000264880">
    <property type="component" value="Chromosome"/>
</dbReference>
<dbReference type="KEGG" id="bhp:BHAMNSH16_04675"/>
<reference evidence="2 3" key="1">
    <citation type="submission" date="2017-02" db="EMBL/GenBank/DDBJ databases">
        <title>Complete genome sequence of Brachyspira hampsonii genomovar I strain NSH-16 (ATCC BAA-2463).</title>
        <authorList>
            <person name="Mirajkar N.S."/>
            <person name="Gebhart C.J."/>
        </authorList>
    </citation>
    <scope>NUCLEOTIDE SEQUENCE [LARGE SCALE GENOMIC DNA]</scope>
    <source>
        <strain evidence="2 3">NSH-16</strain>
    </source>
</reference>
<dbReference type="InterPro" id="IPR053139">
    <property type="entry name" value="Surface_bspA-like"/>
</dbReference>